<name>A0A1G1X2L1_9BACT</name>
<dbReference type="Pfam" id="PF04294">
    <property type="entry name" value="VanW"/>
    <property type="match status" value="1"/>
</dbReference>
<feature type="chain" id="PRO_5009581313" description="Peptidoglycan binding domain-containing protein" evidence="1">
    <location>
        <begin position="25"/>
        <end position="382"/>
    </location>
</feature>
<evidence type="ECO:0000313" key="2">
    <source>
        <dbReference type="EMBL" id="OGY34213.1"/>
    </source>
</evidence>
<evidence type="ECO:0000256" key="1">
    <source>
        <dbReference type="SAM" id="SignalP"/>
    </source>
</evidence>
<dbReference type="Proteomes" id="UP000177528">
    <property type="component" value="Unassembled WGS sequence"/>
</dbReference>
<organism evidence="2 3">
    <name type="scientific">Candidatus Andersenbacteria bacterium RIFCSPHIGHO2_12_FULL_45_11</name>
    <dbReference type="NCBI Taxonomy" id="1797281"/>
    <lineage>
        <taxon>Bacteria</taxon>
        <taxon>Candidatus Anderseniibacteriota</taxon>
    </lineage>
</organism>
<dbReference type="AlphaFoldDB" id="A0A1G1X2L1"/>
<gene>
    <name evidence="2" type="ORF">A3D99_03685</name>
</gene>
<dbReference type="EMBL" id="MHHR01000019">
    <property type="protein sequence ID" value="OGY34213.1"/>
    <property type="molecule type" value="Genomic_DNA"/>
</dbReference>
<comment type="caution">
    <text evidence="2">The sequence shown here is derived from an EMBL/GenBank/DDBJ whole genome shotgun (WGS) entry which is preliminary data.</text>
</comment>
<reference evidence="2 3" key="1">
    <citation type="journal article" date="2016" name="Nat. Commun.">
        <title>Thousands of microbial genomes shed light on interconnected biogeochemical processes in an aquifer system.</title>
        <authorList>
            <person name="Anantharaman K."/>
            <person name="Brown C.T."/>
            <person name="Hug L.A."/>
            <person name="Sharon I."/>
            <person name="Castelle C.J."/>
            <person name="Probst A.J."/>
            <person name="Thomas B.C."/>
            <person name="Singh A."/>
            <person name="Wilkins M.J."/>
            <person name="Karaoz U."/>
            <person name="Brodie E.L."/>
            <person name="Williams K.H."/>
            <person name="Hubbard S.S."/>
            <person name="Banfield J.F."/>
        </authorList>
    </citation>
    <scope>NUCLEOTIDE SEQUENCE [LARGE SCALE GENOMIC DNA]</scope>
</reference>
<evidence type="ECO:0008006" key="4">
    <source>
        <dbReference type="Google" id="ProtNLM"/>
    </source>
</evidence>
<dbReference type="PANTHER" id="PTHR35788:SF1">
    <property type="entry name" value="EXPORTED PROTEIN"/>
    <property type="match status" value="1"/>
</dbReference>
<feature type="signal peptide" evidence="1">
    <location>
        <begin position="1"/>
        <end position="24"/>
    </location>
</feature>
<dbReference type="InterPro" id="IPR052913">
    <property type="entry name" value="Glycopeptide_resist_protein"/>
</dbReference>
<evidence type="ECO:0000313" key="3">
    <source>
        <dbReference type="Proteomes" id="UP000177528"/>
    </source>
</evidence>
<protein>
    <recommendedName>
        <fullName evidence="4">Peptidoglycan binding domain-containing protein</fullName>
    </recommendedName>
</protein>
<keyword evidence="1" id="KW-0732">Signal</keyword>
<accession>A0A1G1X2L1</accession>
<sequence length="382" mass="41509">MLIARIRLISVVLCAVLVPSMVSANTALLKEVVISAERAAVLKTQGIQFSHGKRVWKLSAAKARTLYKTRTAADGTILLQLRPDKIYSYVNIHISPQVNNIGEQSRFVRENGTIVMIKGGIKGSIVDGVKTSLALRSALVSGKASVVVLMKQYRPSVFSAEDFSKLKFPDVLTTGETSFAGSPKNRVHNIKVGTTRFNGVVVMPGEEFSFNTYLGGVDEQNGYLPELVIKENVTTPEFGGGICQVSTTAFRAAMQAGLDITVRRNHSYPVAYYGAPGYDATVYQPSPDFRFKNDMKTPILLKTAVVGSKVRFEVLGTSDGRVVKINGPFTTEKKPDGSLTAAVAQIVTKAGKIIREENFVSKYQSPDKFPHATEANGEKLAQ</sequence>
<dbReference type="PANTHER" id="PTHR35788">
    <property type="entry name" value="EXPORTED PROTEIN-RELATED"/>
    <property type="match status" value="1"/>
</dbReference>
<dbReference type="InterPro" id="IPR007391">
    <property type="entry name" value="Vancomycin_resist_VanW"/>
</dbReference>
<proteinExistence type="predicted"/>